<sequence>MRWLSLEGSGGAFAGGIKPLWKAVSIGILLMCGANLALAAEVAANTDTRLETVVVKGEKKSEAQQAEARLEEVAGSTSVVDNAEVEKGRASTLEDVLAFQPGVIAQSAGGNDAIKISIRGSGANASPGYFREGVKFLFDGLALTGPGGTPYELLETSGVNYTEVLRGANAYDYTALSLGGAINMVTHTGYSSPGNYARFEAGSFGWRKQQLSTGGVEGNADYYISLSNSERDGYQDYTFTKAKGVVSNFGYRFSPKLDTRLIVRYREQYHENSSTLTRGQLKDDSTQANPTTVAQRGDSTKNGSIWVGSKTTYAFDDDSKLELGLVYHNYSQILGKKSPATPNHWQWRDLNTSLRYLRSDQWFGHQSNTTFAFSNTLHDRAEVKTYSGTTRALLKDTRYSGSFDTVFSVGNDLELTERLWLTSGLSLVNIVRDVDVEFSDRANVSPFPQHYKYDNWSLAPRLGLRYYLTPDIQLFTNVSRSIDPPSAWSISPSGPTNNYTKTLVEQKANTFEVGIRGSQGIFSGSLALYRSWVHNELLNVEVIPATGLTPAVTSTNNASPTIHQGIEAGLDTELWQGSRGDSLVLRQAYTLNDFYYRNDDTFRANELPGLPKHIYQAELKYQHPSGFYAGVDVRTASSTPVDYANSFYAPSYTVWGAKFGYEEPGQRWQVFLDLRNLTDEDYATAVLPTYNARGNDAAALYVGDGFGAFTGVAFRF</sequence>
<feature type="domain" description="TonB-dependent receptor plug" evidence="17">
    <location>
        <begin position="70"/>
        <end position="181"/>
    </location>
</feature>
<proteinExistence type="inferred from homology"/>
<comment type="subcellular location">
    <subcellularLocation>
        <location evidence="1 12">Cell outer membrane</location>
        <topology evidence="1 12">Multi-pass membrane protein</topology>
    </subcellularLocation>
</comment>
<evidence type="ECO:0000256" key="1">
    <source>
        <dbReference type="ARBA" id="ARBA00004571"/>
    </source>
</evidence>
<evidence type="ECO:0000256" key="2">
    <source>
        <dbReference type="ARBA" id="ARBA00022448"/>
    </source>
</evidence>
<comment type="caution">
    <text evidence="18">The sequence shown here is derived from an EMBL/GenBank/DDBJ whole genome shotgun (WGS) entry which is preliminary data.</text>
</comment>
<dbReference type="Pfam" id="PF07715">
    <property type="entry name" value="Plug"/>
    <property type="match status" value="1"/>
</dbReference>
<protein>
    <submittedName>
        <fullName evidence="18">Iron complex outermembrane receptor protein</fullName>
    </submittedName>
</protein>
<dbReference type="Pfam" id="PF00593">
    <property type="entry name" value="TonB_dep_Rec_b-barrel"/>
    <property type="match status" value="1"/>
</dbReference>
<dbReference type="InterPro" id="IPR037066">
    <property type="entry name" value="Plug_dom_sf"/>
</dbReference>
<evidence type="ECO:0000256" key="6">
    <source>
        <dbReference type="ARBA" id="ARBA00022729"/>
    </source>
</evidence>
<evidence type="ECO:0000256" key="15">
    <source>
        <dbReference type="SAM" id="SignalP"/>
    </source>
</evidence>
<keyword evidence="2 12" id="KW-0813">Transport</keyword>
<dbReference type="PANTHER" id="PTHR32552">
    <property type="entry name" value="FERRICHROME IRON RECEPTOR-RELATED"/>
    <property type="match status" value="1"/>
</dbReference>
<dbReference type="Gene3D" id="2.40.170.20">
    <property type="entry name" value="TonB-dependent receptor, beta-barrel domain"/>
    <property type="match status" value="1"/>
</dbReference>
<keyword evidence="18" id="KW-0675">Receptor</keyword>
<evidence type="ECO:0000256" key="9">
    <source>
        <dbReference type="ARBA" id="ARBA00023077"/>
    </source>
</evidence>
<reference evidence="18 19" key="1">
    <citation type="submission" date="2018-08" db="EMBL/GenBank/DDBJ databases">
        <title>Genome sequencing of rice bacterial endophytes.</title>
        <authorList>
            <person name="Venturi V."/>
        </authorList>
    </citation>
    <scope>NUCLEOTIDE SEQUENCE [LARGE SCALE GENOMIC DNA]</scope>
    <source>
        <strain evidence="18 19">E1205</strain>
    </source>
</reference>
<dbReference type="GO" id="GO:0009279">
    <property type="term" value="C:cell outer membrane"/>
    <property type="evidence" value="ECO:0007669"/>
    <property type="project" value="UniProtKB-SubCell"/>
</dbReference>
<keyword evidence="5 12" id="KW-0812">Transmembrane</keyword>
<keyword evidence="7" id="KW-0408">Iron</keyword>
<dbReference type="PROSITE" id="PS52016">
    <property type="entry name" value="TONB_DEPENDENT_REC_3"/>
    <property type="match status" value="1"/>
</dbReference>
<dbReference type="AlphaFoldDB" id="A0A397NJA3"/>
<name>A0A397NJA3_ECTOL</name>
<feature type="region of interest" description="Disordered" evidence="14">
    <location>
        <begin position="273"/>
        <end position="300"/>
    </location>
</feature>
<dbReference type="GO" id="GO:0015344">
    <property type="term" value="F:siderophore uptake transmembrane transporter activity"/>
    <property type="evidence" value="ECO:0007669"/>
    <property type="project" value="TreeGrafter"/>
</dbReference>
<keyword evidence="4" id="KW-0410">Iron transport</keyword>
<evidence type="ECO:0000256" key="4">
    <source>
        <dbReference type="ARBA" id="ARBA00022496"/>
    </source>
</evidence>
<dbReference type="Proteomes" id="UP000265836">
    <property type="component" value="Unassembled WGS sequence"/>
</dbReference>
<dbReference type="InterPro" id="IPR000531">
    <property type="entry name" value="Beta-barrel_TonB"/>
</dbReference>
<evidence type="ECO:0000256" key="7">
    <source>
        <dbReference type="ARBA" id="ARBA00023004"/>
    </source>
</evidence>
<evidence type="ECO:0000256" key="10">
    <source>
        <dbReference type="ARBA" id="ARBA00023136"/>
    </source>
</evidence>
<evidence type="ECO:0000256" key="13">
    <source>
        <dbReference type="RuleBase" id="RU003357"/>
    </source>
</evidence>
<feature type="signal peptide" evidence="15">
    <location>
        <begin position="1"/>
        <end position="39"/>
    </location>
</feature>
<keyword evidence="10 12" id="KW-0472">Membrane</keyword>
<dbReference type="Gene3D" id="2.170.130.10">
    <property type="entry name" value="TonB-dependent receptor, plug domain"/>
    <property type="match status" value="1"/>
</dbReference>
<evidence type="ECO:0000313" key="18">
    <source>
        <dbReference type="EMBL" id="RIA35593.1"/>
    </source>
</evidence>
<evidence type="ECO:0000259" key="17">
    <source>
        <dbReference type="Pfam" id="PF07715"/>
    </source>
</evidence>
<keyword evidence="6 15" id="KW-0732">Signal</keyword>
<dbReference type="EMBL" id="QXDA01000001">
    <property type="protein sequence ID" value="RIA35593.1"/>
    <property type="molecule type" value="Genomic_DNA"/>
</dbReference>
<dbReference type="InterPro" id="IPR036942">
    <property type="entry name" value="Beta-barrel_TonB_sf"/>
</dbReference>
<evidence type="ECO:0000256" key="14">
    <source>
        <dbReference type="SAM" id="MobiDB-lite"/>
    </source>
</evidence>
<dbReference type="PANTHER" id="PTHR32552:SF89">
    <property type="entry name" value="CATECHOLATE SIDEROPHORE RECEPTOR FIU"/>
    <property type="match status" value="1"/>
</dbReference>
<evidence type="ECO:0000256" key="3">
    <source>
        <dbReference type="ARBA" id="ARBA00022452"/>
    </source>
</evidence>
<keyword evidence="9 13" id="KW-0798">TonB box</keyword>
<comment type="similarity">
    <text evidence="12 13">Belongs to the TonB-dependent receptor family.</text>
</comment>
<keyword evidence="11 12" id="KW-0998">Cell outer membrane</keyword>
<evidence type="ECO:0000259" key="16">
    <source>
        <dbReference type="Pfam" id="PF00593"/>
    </source>
</evidence>
<evidence type="ECO:0000313" key="19">
    <source>
        <dbReference type="Proteomes" id="UP000265836"/>
    </source>
</evidence>
<keyword evidence="3 12" id="KW-1134">Transmembrane beta strand</keyword>
<evidence type="ECO:0000256" key="12">
    <source>
        <dbReference type="PROSITE-ProRule" id="PRU01360"/>
    </source>
</evidence>
<feature type="chain" id="PRO_5017246575" evidence="15">
    <location>
        <begin position="40"/>
        <end position="716"/>
    </location>
</feature>
<dbReference type="InterPro" id="IPR039426">
    <property type="entry name" value="TonB-dep_rcpt-like"/>
</dbReference>
<dbReference type="InterPro" id="IPR012910">
    <property type="entry name" value="Plug_dom"/>
</dbReference>
<feature type="domain" description="TonB-dependent receptor-like beta-barrel" evidence="16">
    <location>
        <begin position="264"/>
        <end position="677"/>
    </location>
</feature>
<organism evidence="18 19">
    <name type="scientific">Ectopseudomonas oleovorans</name>
    <name type="common">Pseudomonas oleovorans</name>
    <dbReference type="NCBI Taxonomy" id="301"/>
    <lineage>
        <taxon>Bacteria</taxon>
        <taxon>Pseudomonadati</taxon>
        <taxon>Pseudomonadota</taxon>
        <taxon>Gammaproteobacteria</taxon>
        <taxon>Pseudomonadales</taxon>
        <taxon>Pseudomonadaceae</taxon>
        <taxon>Ectopseudomonas</taxon>
    </lineage>
</organism>
<accession>A0A397NJA3</accession>
<evidence type="ECO:0000256" key="5">
    <source>
        <dbReference type="ARBA" id="ARBA00022692"/>
    </source>
</evidence>
<dbReference type="SUPFAM" id="SSF56935">
    <property type="entry name" value="Porins"/>
    <property type="match status" value="1"/>
</dbReference>
<evidence type="ECO:0000256" key="11">
    <source>
        <dbReference type="ARBA" id="ARBA00023237"/>
    </source>
</evidence>
<evidence type="ECO:0000256" key="8">
    <source>
        <dbReference type="ARBA" id="ARBA00023065"/>
    </source>
</evidence>
<gene>
    <name evidence="18" type="ORF">DFO61_0038</name>
</gene>
<keyword evidence="8" id="KW-0406">Ion transport</keyword>